<keyword evidence="3" id="KW-1185">Reference proteome</keyword>
<comment type="caution">
    <text evidence="2">The sequence shown here is derived from an EMBL/GenBank/DDBJ whole genome shotgun (WGS) entry which is preliminary data.</text>
</comment>
<evidence type="ECO:0000313" key="3">
    <source>
        <dbReference type="Proteomes" id="UP001469553"/>
    </source>
</evidence>
<protein>
    <submittedName>
        <fullName evidence="2">Uncharacterized protein</fullName>
    </submittedName>
</protein>
<evidence type="ECO:0000313" key="2">
    <source>
        <dbReference type="EMBL" id="MEQ2301295.1"/>
    </source>
</evidence>
<dbReference type="Proteomes" id="UP001469553">
    <property type="component" value="Unassembled WGS sequence"/>
</dbReference>
<accession>A0ABV0Z6S1</accession>
<name>A0ABV0Z6S1_9TELE</name>
<feature type="compositionally biased region" description="Polar residues" evidence="1">
    <location>
        <begin position="153"/>
        <end position="172"/>
    </location>
</feature>
<organism evidence="2 3">
    <name type="scientific">Ameca splendens</name>
    <dbReference type="NCBI Taxonomy" id="208324"/>
    <lineage>
        <taxon>Eukaryota</taxon>
        <taxon>Metazoa</taxon>
        <taxon>Chordata</taxon>
        <taxon>Craniata</taxon>
        <taxon>Vertebrata</taxon>
        <taxon>Euteleostomi</taxon>
        <taxon>Actinopterygii</taxon>
        <taxon>Neopterygii</taxon>
        <taxon>Teleostei</taxon>
        <taxon>Neoteleostei</taxon>
        <taxon>Acanthomorphata</taxon>
        <taxon>Ovalentaria</taxon>
        <taxon>Atherinomorphae</taxon>
        <taxon>Cyprinodontiformes</taxon>
        <taxon>Goodeidae</taxon>
        <taxon>Ameca</taxon>
    </lineage>
</organism>
<feature type="region of interest" description="Disordered" evidence="1">
    <location>
        <begin position="1"/>
        <end position="46"/>
    </location>
</feature>
<feature type="non-terminal residue" evidence="2">
    <location>
        <position position="172"/>
    </location>
</feature>
<proteinExistence type="predicted"/>
<sequence length="172" mass="18989">MDPALQKHSLPHFSSFTRETPIKPSQVPNLLSHPPQRRLLPPQTPDECSVDMLSPQRYPAGIKYPSPFIPNSSTNIDSLIKDRLDGLKHVPPTNGHVLSPVNSVSTARENLAPQHNVMHSGPGYISSSQPGKTLGNHLPSCHFRSDQEAETKIPSSNSRKNNDVSQRQEPNK</sequence>
<feature type="region of interest" description="Disordered" evidence="1">
    <location>
        <begin position="114"/>
        <end position="172"/>
    </location>
</feature>
<evidence type="ECO:0000256" key="1">
    <source>
        <dbReference type="SAM" id="MobiDB-lite"/>
    </source>
</evidence>
<reference evidence="2 3" key="1">
    <citation type="submission" date="2021-06" db="EMBL/GenBank/DDBJ databases">
        <authorList>
            <person name="Palmer J.M."/>
        </authorList>
    </citation>
    <scope>NUCLEOTIDE SEQUENCE [LARGE SCALE GENOMIC DNA]</scope>
    <source>
        <strain evidence="2 3">AS_MEX2019</strain>
        <tissue evidence="2">Muscle</tissue>
    </source>
</reference>
<dbReference type="EMBL" id="JAHRIP010051898">
    <property type="protein sequence ID" value="MEQ2301295.1"/>
    <property type="molecule type" value="Genomic_DNA"/>
</dbReference>
<gene>
    <name evidence="2" type="ORF">AMECASPLE_034440</name>
</gene>